<keyword evidence="4" id="KW-0862">Zinc</keyword>
<dbReference type="SMART" id="SM00248">
    <property type="entry name" value="ANK"/>
    <property type="match status" value="21"/>
</dbReference>
<dbReference type="Gene3D" id="3.30.710.10">
    <property type="entry name" value="Potassium Channel Kv1.1, Chain A"/>
    <property type="match status" value="1"/>
</dbReference>
<dbReference type="SUPFAM" id="SSF57903">
    <property type="entry name" value="FYVE/PHD zinc finger"/>
    <property type="match status" value="1"/>
</dbReference>
<feature type="coiled-coil region" evidence="8">
    <location>
        <begin position="6"/>
        <end position="40"/>
    </location>
</feature>
<sequence>MAEVEVIKLQKHLALLREEYVKLQNKYTELEKKYNLLSSISNQNNQNPHFDPNESYISRLLKTISELFDKDLYSDLKVILKNQTELKAHKFVLDARSKNWNSQNLSSISELDLTDVDYEISFYMIKWCYTDQIENSSKHDEDFYLEMMRQADRFGLKELKLKCEDGLLTYVSMKNCIKFYEVAEQISALTLKAHCNELISNHWEDFTSDDFASMPASLLYQMFKDKTKYPLHTAIKARREDVVFLYFIENDSILQIKLNEFDDKNELPLDLALKTRQESIAKNLVKNHINIDKTDNQGLTLLHKAVLRDDEYSASFLVDNNISVNTQSLTDKRTALMYLAAKSSISNEMLNLVRKILKNHNTDVNLRDQKGNTALHIAIYSKNKSVFKEILLNSIIKPNLNIKNNDEQTILWLALLQSEDSNDFDQPDSFPSMLIDKGCEIDTTDSNGDTLLHLCARKELEHAAIFLVNKKAKLNLLNNDYESVLHVACEYGLMRLVDVLLDKNADPNVQSSKLTNSQTPMHKAILNNHENILQIFIRVKANKNGKVDSSLIPNFNIKDNDGQTVLSLCLWSNMLSLAKSLIEHGADVNITDNEDIPLLHQAILRQCTEAALFLLEQKVDINAKSCEDNLTALQLAVKRHLPLVVENLCRRGADMSVLDSEGNSPLWNALDSGQEDIASILVNSKCDTTQWSSGPEGCQQTLLHRAIDENNDAVAIFLIKSGCDINSPRRPGLNGETPEEAKDKMTPLHLASGWGQEKIAQCLLEHGCEINLQDHEGNTPLHLAILNQHPALIEILLRQANIDLKIKNSSGQSPFAAALLRKNIQATSLILRKEPRAAEQTDNKGKNFLHLAVLDGDIETVLSLISVNVNVNSRVQDNLGKTALHLAVESGFEMIVRNLLLAGANINDLTFNKKTALHLIAECNHLYLLQISNILIENGIDFNALDNGLNNALHLAVQNANLQVVKVLLTTTDIDVYAKNSKGMSPLHLLGVYGKDNSSSILDLFKENIKDFSLDQKDAKGNTVLLLAYQNGNGNLCRSLIKYGATIGTYNEDGVSIFNYPVASKQLIFKLLDILNKESPWVEAEICLECRNKFSITNRKHHCRHCGRVLCKKCSEKEVSILKFNCQKPVRVCDLCFDVLTAGAGNI</sequence>
<keyword evidence="2" id="KW-0677">Repeat</keyword>
<dbReference type="InterPro" id="IPR011333">
    <property type="entry name" value="SKP1/BTB/POZ_sf"/>
</dbReference>
<dbReference type="EMBL" id="CAJNOC010001317">
    <property type="protein sequence ID" value="CAF0854297.1"/>
    <property type="molecule type" value="Genomic_DNA"/>
</dbReference>
<comment type="caution">
    <text evidence="11">The sequence shown here is derived from an EMBL/GenBank/DDBJ whole genome shotgun (WGS) entry which is preliminary data.</text>
</comment>
<dbReference type="SUPFAM" id="SSF54695">
    <property type="entry name" value="POZ domain"/>
    <property type="match status" value="1"/>
</dbReference>
<dbReference type="Proteomes" id="UP000663879">
    <property type="component" value="Unassembled WGS sequence"/>
</dbReference>
<dbReference type="InterPro" id="IPR011011">
    <property type="entry name" value="Znf_FYVE_PHD"/>
</dbReference>
<evidence type="ECO:0008006" key="13">
    <source>
        <dbReference type="Google" id="ProtNLM"/>
    </source>
</evidence>
<feature type="repeat" description="ANK" evidence="6">
    <location>
        <begin position="743"/>
        <end position="775"/>
    </location>
</feature>
<dbReference type="SMART" id="SM00225">
    <property type="entry name" value="BTB"/>
    <property type="match status" value="1"/>
</dbReference>
<dbReference type="Pfam" id="PF12796">
    <property type="entry name" value="Ank_2"/>
    <property type="match status" value="5"/>
</dbReference>
<dbReference type="Gene3D" id="1.25.40.20">
    <property type="entry name" value="Ankyrin repeat-containing domain"/>
    <property type="match status" value="6"/>
</dbReference>
<feature type="repeat" description="ANK" evidence="6">
    <location>
        <begin position="912"/>
        <end position="947"/>
    </location>
</feature>
<feature type="repeat" description="ANK" evidence="6">
    <location>
        <begin position="844"/>
        <end position="876"/>
    </location>
</feature>
<evidence type="ECO:0000256" key="8">
    <source>
        <dbReference type="SAM" id="Coils"/>
    </source>
</evidence>
<feature type="repeat" description="ANK" evidence="6">
    <location>
        <begin position="561"/>
        <end position="593"/>
    </location>
</feature>
<dbReference type="InterPro" id="IPR002110">
    <property type="entry name" value="Ankyrin_rpt"/>
</dbReference>
<dbReference type="Pfam" id="PF01363">
    <property type="entry name" value="FYVE"/>
    <property type="match status" value="1"/>
</dbReference>
<dbReference type="CDD" id="cd15728">
    <property type="entry name" value="FYVE_ANFY1"/>
    <property type="match status" value="1"/>
</dbReference>
<proteinExistence type="predicted"/>
<feature type="repeat" description="ANK" evidence="6">
    <location>
        <begin position="480"/>
        <end position="512"/>
    </location>
</feature>
<dbReference type="InterPro" id="IPR049763">
    <property type="entry name" value="ANKFY1_BACK"/>
</dbReference>
<keyword evidence="5 6" id="KW-0040">ANK repeat</keyword>
<dbReference type="SMART" id="SM00064">
    <property type="entry name" value="FYVE"/>
    <property type="match status" value="1"/>
</dbReference>
<evidence type="ECO:0000259" key="9">
    <source>
        <dbReference type="PROSITE" id="PS50097"/>
    </source>
</evidence>
<dbReference type="InterPro" id="IPR000306">
    <property type="entry name" value="Znf_FYVE"/>
</dbReference>
<dbReference type="PROSITE" id="PS50178">
    <property type="entry name" value="ZF_FYVE"/>
    <property type="match status" value="1"/>
</dbReference>
<feature type="repeat" description="ANK" evidence="6">
    <location>
        <begin position="879"/>
        <end position="911"/>
    </location>
</feature>
<dbReference type="PROSITE" id="PS50088">
    <property type="entry name" value="ANK_REPEAT"/>
    <property type="match status" value="9"/>
</dbReference>
<keyword evidence="3 7" id="KW-0863">Zinc-finger</keyword>
<dbReference type="PANTHER" id="PTHR24198:SF191">
    <property type="entry name" value="RABANKYRIN-5-LIKE"/>
    <property type="match status" value="1"/>
</dbReference>
<keyword evidence="1" id="KW-0479">Metal-binding</keyword>
<dbReference type="OrthoDB" id="2306477at2759"/>
<organism evidence="11 12">
    <name type="scientific">Brachionus calyciflorus</name>
    <dbReference type="NCBI Taxonomy" id="104777"/>
    <lineage>
        <taxon>Eukaryota</taxon>
        <taxon>Metazoa</taxon>
        <taxon>Spiralia</taxon>
        <taxon>Gnathifera</taxon>
        <taxon>Rotifera</taxon>
        <taxon>Eurotatoria</taxon>
        <taxon>Monogononta</taxon>
        <taxon>Pseudotrocha</taxon>
        <taxon>Ploima</taxon>
        <taxon>Brachionidae</taxon>
        <taxon>Brachionus</taxon>
    </lineage>
</organism>
<dbReference type="CDD" id="cd18501">
    <property type="entry name" value="BACK_ANKFY1_Rank5"/>
    <property type="match status" value="1"/>
</dbReference>
<evidence type="ECO:0000313" key="11">
    <source>
        <dbReference type="EMBL" id="CAF0854297.1"/>
    </source>
</evidence>
<evidence type="ECO:0000256" key="4">
    <source>
        <dbReference type="ARBA" id="ARBA00022833"/>
    </source>
</evidence>
<dbReference type="Gene3D" id="3.30.40.10">
    <property type="entry name" value="Zinc/RING finger domain, C3HC4 (zinc finger)"/>
    <property type="match status" value="1"/>
</dbReference>
<feature type="repeat" description="ANK" evidence="6">
    <location>
        <begin position="776"/>
        <end position="798"/>
    </location>
</feature>
<feature type="domain" description="BTB" evidence="9">
    <location>
        <begin position="74"/>
        <end position="137"/>
    </location>
</feature>
<dbReference type="InterPro" id="IPR013083">
    <property type="entry name" value="Znf_RING/FYVE/PHD"/>
</dbReference>
<evidence type="ECO:0000256" key="6">
    <source>
        <dbReference type="PROSITE-ProRule" id="PRU00023"/>
    </source>
</evidence>
<evidence type="ECO:0000256" key="7">
    <source>
        <dbReference type="PROSITE-ProRule" id="PRU00091"/>
    </source>
</evidence>
<dbReference type="PANTHER" id="PTHR24198">
    <property type="entry name" value="ANKYRIN REPEAT AND PROTEIN KINASE DOMAIN-CONTAINING PROTEIN"/>
    <property type="match status" value="1"/>
</dbReference>
<dbReference type="GO" id="GO:0008270">
    <property type="term" value="F:zinc ion binding"/>
    <property type="evidence" value="ECO:0007669"/>
    <property type="project" value="UniProtKB-KW"/>
</dbReference>
<dbReference type="InterPro" id="IPR049764">
    <property type="entry name" value="ANFY1_FYVE"/>
</dbReference>
<dbReference type="PROSITE" id="PS50097">
    <property type="entry name" value="BTB"/>
    <property type="match status" value="1"/>
</dbReference>
<keyword evidence="8" id="KW-0175">Coiled coil</keyword>
<evidence type="ECO:0000256" key="5">
    <source>
        <dbReference type="ARBA" id="ARBA00023043"/>
    </source>
</evidence>
<evidence type="ECO:0000259" key="10">
    <source>
        <dbReference type="PROSITE" id="PS50178"/>
    </source>
</evidence>
<evidence type="ECO:0000256" key="2">
    <source>
        <dbReference type="ARBA" id="ARBA00022737"/>
    </source>
</evidence>
<feature type="repeat" description="ANK" evidence="6">
    <location>
        <begin position="628"/>
        <end position="660"/>
    </location>
</feature>
<reference evidence="11" key="1">
    <citation type="submission" date="2021-02" db="EMBL/GenBank/DDBJ databases">
        <authorList>
            <person name="Nowell W R."/>
        </authorList>
    </citation>
    <scope>NUCLEOTIDE SEQUENCE</scope>
    <source>
        <strain evidence="11">Ploen Becks lab</strain>
    </source>
</reference>
<dbReference type="SUPFAM" id="SSF48403">
    <property type="entry name" value="Ankyrin repeat"/>
    <property type="match status" value="3"/>
</dbReference>
<protein>
    <recommendedName>
        <fullName evidence="13">Ankyrin repeat and FYVE domain-containing protein 1</fullName>
    </recommendedName>
</protein>
<evidence type="ECO:0000256" key="3">
    <source>
        <dbReference type="ARBA" id="ARBA00022771"/>
    </source>
</evidence>
<dbReference type="InterPro" id="IPR036770">
    <property type="entry name" value="Ankyrin_rpt-contain_sf"/>
</dbReference>
<name>A0A813WJ15_9BILA</name>
<feature type="domain" description="FYVE-type" evidence="10">
    <location>
        <begin position="1081"/>
        <end position="1141"/>
    </location>
</feature>
<dbReference type="InterPro" id="IPR000210">
    <property type="entry name" value="BTB/POZ_dom"/>
</dbReference>
<dbReference type="InterPro" id="IPR017455">
    <property type="entry name" value="Znf_FYVE-rel"/>
</dbReference>
<evidence type="ECO:0000256" key="1">
    <source>
        <dbReference type="ARBA" id="ARBA00022723"/>
    </source>
</evidence>
<dbReference type="AlphaFoldDB" id="A0A813WJ15"/>
<feature type="repeat" description="ANK" evidence="6">
    <location>
        <begin position="1020"/>
        <end position="1052"/>
    </location>
</feature>
<keyword evidence="12" id="KW-1185">Reference proteome</keyword>
<dbReference type="Pfam" id="PF00651">
    <property type="entry name" value="BTB"/>
    <property type="match status" value="1"/>
</dbReference>
<dbReference type="PROSITE" id="PS50297">
    <property type="entry name" value="ANK_REP_REGION"/>
    <property type="match status" value="6"/>
</dbReference>
<gene>
    <name evidence="11" type="ORF">OXX778_LOCUS9114</name>
</gene>
<accession>A0A813WJ15</accession>
<evidence type="ECO:0000313" key="12">
    <source>
        <dbReference type="Proteomes" id="UP000663879"/>
    </source>
</evidence>